<dbReference type="EMBL" id="JBEGDG010000002">
    <property type="protein sequence ID" value="MEQ6353797.1"/>
    <property type="molecule type" value="Genomic_DNA"/>
</dbReference>
<accession>A0ABV1MMR0</accession>
<comment type="caution">
    <text evidence="1">The sequence shown here is derived from an EMBL/GenBank/DDBJ whole genome shotgun (WGS) entry which is preliminary data.</text>
</comment>
<evidence type="ECO:0000313" key="2">
    <source>
        <dbReference type="Proteomes" id="UP001478862"/>
    </source>
</evidence>
<name>A0ABV1MMR0_9BACI</name>
<organism evidence="1 2">
    <name type="scientific">Lysinibacillus zambalensis</name>
    <dbReference type="NCBI Taxonomy" id="3160866"/>
    <lineage>
        <taxon>Bacteria</taxon>
        <taxon>Bacillati</taxon>
        <taxon>Bacillota</taxon>
        <taxon>Bacilli</taxon>
        <taxon>Bacillales</taxon>
        <taxon>Bacillaceae</taxon>
        <taxon>Lysinibacillus</taxon>
    </lineage>
</organism>
<evidence type="ECO:0000313" key="1">
    <source>
        <dbReference type="EMBL" id="MEQ6353797.1"/>
    </source>
</evidence>
<reference evidence="1 2" key="1">
    <citation type="submission" date="2024-06" db="EMBL/GenBank/DDBJ databases">
        <title>Lysinibacillus zambalefons sp. nov., a Novel Firmicute Isolated from the Poon Bato Zambales Hyperalkaline Spring.</title>
        <authorList>
            <person name="Aja J.A."/>
            <person name="Lazaro J.E.H."/>
            <person name="Llorin L.D."/>
            <person name="Lim K.R."/>
            <person name="Teodosio J."/>
            <person name="Dalisay D.S."/>
        </authorList>
    </citation>
    <scope>NUCLEOTIDE SEQUENCE [LARGE SCALE GENOMIC DNA]</scope>
    <source>
        <strain evidence="1 2">M3</strain>
    </source>
</reference>
<dbReference type="RefSeq" id="WP_349658560.1">
    <property type="nucleotide sequence ID" value="NZ_JBEGDG010000002.1"/>
</dbReference>
<proteinExistence type="predicted"/>
<keyword evidence="2" id="KW-1185">Reference proteome</keyword>
<sequence>MKRFLLRWLGLAAICLIGIVTSTNVFTPDKGLDSRKIDRNINKLKLFSWFNELYEDDRHHSSFFINLHVRKYLESSIHVFLLKSSEKEQKKFIQLLEKVAQEREKNKVEKTAS</sequence>
<protein>
    <submittedName>
        <fullName evidence="1">Nitrite reductase</fullName>
    </submittedName>
</protein>
<dbReference type="Proteomes" id="UP001478862">
    <property type="component" value="Unassembled WGS sequence"/>
</dbReference>
<gene>
    <name evidence="1" type="ORF">ABNX05_04150</name>
</gene>